<evidence type="ECO:0000313" key="1">
    <source>
        <dbReference type="EMBL" id="EST45302.1"/>
    </source>
</evidence>
<protein>
    <submittedName>
        <fullName evidence="1">Uncharacterized protein</fullName>
    </submittedName>
</protein>
<gene>
    <name evidence="1" type="ORF">SS50377_14879</name>
    <name evidence="2" type="ORF">SS50377_20248</name>
</gene>
<evidence type="ECO:0000313" key="3">
    <source>
        <dbReference type="Proteomes" id="UP000018208"/>
    </source>
</evidence>
<dbReference type="AlphaFoldDB" id="V6LL77"/>
<name>V6LL77_9EUKA</name>
<organism evidence="1">
    <name type="scientific">Spironucleus salmonicida</name>
    <dbReference type="NCBI Taxonomy" id="348837"/>
    <lineage>
        <taxon>Eukaryota</taxon>
        <taxon>Metamonada</taxon>
        <taxon>Diplomonadida</taxon>
        <taxon>Hexamitidae</taxon>
        <taxon>Hexamitinae</taxon>
        <taxon>Spironucleus</taxon>
    </lineage>
</organism>
<dbReference type="EMBL" id="KI546100">
    <property type="protein sequence ID" value="EST45302.1"/>
    <property type="molecule type" value="Genomic_DNA"/>
</dbReference>
<sequence length="125" mass="14365">MIGLAARVYSVSWKTQSGRKPQQKQSLCHSDFYDKPSSLSSQCFNSLAKKSKAFYEEQPDRNKRPNLYSYYNGIPALKSSKNTSVFGLEMDDERDIRVSQMIRSSNAETRKFIYSTKALRMSSLK</sequence>
<evidence type="ECO:0000313" key="2">
    <source>
        <dbReference type="EMBL" id="KAH0576902.1"/>
    </source>
</evidence>
<accession>V6LL77</accession>
<reference evidence="2" key="2">
    <citation type="submission" date="2020-12" db="EMBL/GenBank/DDBJ databases">
        <title>New Spironucleus salmonicida genome in near-complete chromosomes.</title>
        <authorList>
            <person name="Xu F."/>
            <person name="Kurt Z."/>
            <person name="Jimenez-Gonzalez A."/>
            <person name="Astvaldsson A."/>
            <person name="Andersson J.O."/>
            <person name="Svard S.G."/>
        </authorList>
    </citation>
    <scope>NUCLEOTIDE SEQUENCE</scope>
    <source>
        <strain evidence="2">ATCC 50377</strain>
    </source>
</reference>
<dbReference type="VEuPathDB" id="GiardiaDB:SS50377_20248"/>
<dbReference type="EMBL" id="AUWU02000001">
    <property type="protein sequence ID" value="KAH0576902.1"/>
    <property type="molecule type" value="Genomic_DNA"/>
</dbReference>
<keyword evidence="3" id="KW-1185">Reference proteome</keyword>
<proteinExistence type="predicted"/>
<reference evidence="1 2" key="1">
    <citation type="journal article" date="2014" name="PLoS Genet.">
        <title>The Genome of Spironucleus salmonicida Highlights a Fish Pathogen Adapted to Fluctuating Environments.</title>
        <authorList>
            <person name="Xu F."/>
            <person name="Jerlstrom-Hultqvist J."/>
            <person name="Einarsson E."/>
            <person name="Astvaldsson A."/>
            <person name="Svard S.G."/>
            <person name="Andersson J.O."/>
        </authorList>
    </citation>
    <scope>NUCLEOTIDE SEQUENCE</scope>
    <source>
        <strain evidence="2">ATCC 50377</strain>
    </source>
</reference>
<dbReference type="Proteomes" id="UP000018208">
    <property type="component" value="Unassembled WGS sequence"/>
</dbReference>